<dbReference type="InterPro" id="IPR046342">
    <property type="entry name" value="CBS_dom_sf"/>
</dbReference>
<feature type="compositionally biased region" description="Basic and acidic residues" evidence="6">
    <location>
        <begin position="445"/>
        <end position="463"/>
    </location>
</feature>
<dbReference type="InterPro" id="IPR000644">
    <property type="entry name" value="CBS_dom"/>
</dbReference>
<proteinExistence type="inferred from homology"/>
<feature type="region of interest" description="Disordered" evidence="6">
    <location>
        <begin position="290"/>
        <end position="411"/>
    </location>
</feature>
<feature type="compositionally biased region" description="Polar residues" evidence="6">
    <location>
        <begin position="146"/>
        <end position="164"/>
    </location>
</feature>
<evidence type="ECO:0000256" key="2">
    <source>
        <dbReference type="ARBA" id="ARBA00022737"/>
    </source>
</evidence>
<comment type="caution">
    <text evidence="8">The sequence shown here is derived from an EMBL/GenBank/DDBJ whole genome shotgun (WGS) entry which is preliminary data.</text>
</comment>
<feature type="region of interest" description="Disordered" evidence="6">
    <location>
        <begin position="1"/>
        <end position="66"/>
    </location>
</feature>
<gene>
    <name evidence="8" type="ORF">TKK_002315</name>
</gene>
<protein>
    <recommendedName>
        <fullName evidence="7">CBS domain-containing protein</fullName>
    </recommendedName>
</protein>
<feature type="compositionally biased region" description="Polar residues" evidence="6">
    <location>
        <begin position="318"/>
        <end position="337"/>
    </location>
</feature>
<feature type="compositionally biased region" description="Low complexity" evidence="6">
    <location>
        <begin position="492"/>
        <end position="506"/>
    </location>
</feature>
<keyword evidence="2" id="KW-0677">Repeat</keyword>
<feature type="compositionally biased region" description="Basic and acidic residues" evidence="6">
    <location>
        <begin position="364"/>
        <end position="392"/>
    </location>
</feature>
<feature type="compositionally biased region" description="Basic and acidic residues" evidence="6">
    <location>
        <begin position="400"/>
        <end position="410"/>
    </location>
</feature>
<feature type="compositionally biased region" description="Polar residues" evidence="6">
    <location>
        <begin position="192"/>
        <end position="210"/>
    </location>
</feature>
<dbReference type="EMBL" id="JBJJXI010000021">
    <property type="protein sequence ID" value="KAL3405284.1"/>
    <property type="molecule type" value="Genomic_DNA"/>
</dbReference>
<dbReference type="InterPro" id="IPR050511">
    <property type="entry name" value="AMPK_gamma/SDS23_families"/>
</dbReference>
<dbReference type="AlphaFoldDB" id="A0ABD2XK49"/>
<evidence type="ECO:0000256" key="6">
    <source>
        <dbReference type="SAM" id="MobiDB-lite"/>
    </source>
</evidence>
<feature type="domain" description="CBS" evidence="7">
    <location>
        <begin position="740"/>
        <end position="798"/>
    </location>
</feature>
<feature type="region of interest" description="Disordered" evidence="6">
    <location>
        <begin position="192"/>
        <end position="226"/>
    </location>
</feature>
<feature type="region of interest" description="Disordered" evidence="6">
    <location>
        <begin position="480"/>
        <end position="509"/>
    </location>
</feature>
<dbReference type="SMART" id="SM00116">
    <property type="entry name" value="CBS"/>
    <property type="match status" value="4"/>
</dbReference>
<dbReference type="PANTHER" id="PTHR13780:SF35">
    <property type="entry name" value="LD22662P"/>
    <property type="match status" value="1"/>
</dbReference>
<comment type="similarity">
    <text evidence="1">Belongs to the 5'-AMP-activated protein kinase gamma subunit family.</text>
</comment>
<evidence type="ECO:0000256" key="3">
    <source>
        <dbReference type="ARBA" id="ARBA00023122"/>
    </source>
</evidence>
<feature type="domain" description="CBS" evidence="7">
    <location>
        <begin position="584"/>
        <end position="646"/>
    </location>
</feature>
<dbReference type="SUPFAM" id="SSF54631">
    <property type="entry name" value="CBS-domain pair"/>
    <property type="match status" value="2"/>
</dbReference>
<dbReference type="Proteomes" id="UP001627154">
    <property type="component" value="Unassembled WGS sequence"/>
</dbReference>
<evidence type="ECO:0000259" key="7">
    <source>
        <dbReference type="PROSITE" id="PS51371"/>
    </source>
</evidence>
<feature type="region of interest" description="Disordered" evidence="6">
    <location>
        <begin position="133"/>
        <end position="174"/>
    </location>
</feature>
<feature type="domain" description="CBS" evidence="7">
    <location>
        <begin position="812"/>
        <end position="868"/>
    </location>
</feature>
<evidence type="ECO:0000256" key="5">
    <source>
        <dbReference type="PROSITE-ProRule" id="PRU00703"/>
    </source>
</evidence>
<comment type="subunit">
    <text evidence="4">AMPK is a heterotrimer of an alpha catalytic subunit (PRKAA1 or PRKAA2), a beta (PRKAB1 or PRKAB2) and a gamma non-catalytic subunits (PRKAG1, PRKAG2 or PRKAG3). Interacts with FNIP1 and FNIP2.</text>
</comment>
<name>A0ABD2XK49_9HYME</name>
<sequence length="869" mass="97214">MSESAKKADESSDMISSSTTNKQSSSSSSTSNSEDDSDENLAKKSETDQPECVKPDSPTEDSDTEDDLISAINYNTITSLAALKDMLQSSGGSADGVDSFFNHYFLSHVNRLPSRNQTHSPYPWTRRLSECREEDEYEAEDGKTTDAASAPSTAQNDSTVNTDEQSVKETPVSISDLTQTTVLSANTNDDLSATSAKMTSPNVTASTPHKSTLRRRNTTGPDITFTASEFPSHSCSNIPMSKISPMQSPHFDKRFFDFNLVEMKSQASSTSTIDNDSAEDIWVRRVDSIQEKKKQEHGSQSLPTSGTEDNESIFNKGDLSNRQRAGTWGSRTPTLKNSSSTTTKKKTPQHNKKESAHSSSSLRSEVKCKTSDVKSTSHEDCTKPETTDEHKTKTVSNETFRPRSKSDISKTKKSNIIANMKTVVQNSFYKSMHAASSFESAVGKEMHNTPDQVRPRAASDSHRNPVIRVIDLIRHRSNSVITTEDKKKDKSNQNLSQMSGSSSLRRGSLDKTTRRFSLGIPQVLHRASDASVDPIHAAILFRDSRGLPVVDPFLENVSLSDLGEDDSQIYVKFFKFHKCYDLIPTSAKLVVFDTRLLVKKAFFALVYNGVRAAPLWDSSRQEFVGMLTITDFIKILQMYYKKPLDIMDELEENELETWRNKLQDQANPLVSISPDASLFEAIKTLIDHRIHRLPVIDTDTGNVLYILTHKRILRFLFLYIHELPKPSFTLKTLQELQIGTFSNIETATEDTSIISALRKFVERRVSALPIIDSEGKLINIYSKFDVINLAAEKTYNDLDVTLKQANEHRNDWFEGVQSCKLSESLFSIMEKIVKAEVHRLVVVDDEEKVIGILSLSDIFNFLVLSKAGM</sequence>
<keyword evidence="3 5" id="KW-0129">CBS domain</keyword>
<dbReference type="PANTHER" id="PTHR13780">
    <property type="entry name" value="AMP-ACTIVATED PROTEIN KINASE, GAMMA REGULATORY SUBUNIT"/>
    <property type="match status" value="1"/>
</dbReference>
<feature type="region of interest" description="Disordered" evidence="6">
    <location>
        <begin position="445"/>
        <end position="465"/>
    </location>
</feature>
<keyword evidence="9" id="KW-1185">Reference proteome</keyword>
<reference evidence="8 9" key="1">
    <citation type="journal article" date="2024" name="bioRxiv">
        <title>A reference genome for Trichogramma kaykai: A tiny desert-dwelling parasitoid wasp with competing sex-ratio distorters.</title>
        <authorList>
            <person name="Culotta J."/>
            <person name="Lindsey A.R."/>
        </authorList>
    </citation>
    <scope>NUCLEOTIDE SEQUENCE [LARGE SCALE GENOMIC DNA]</scope>
    <source>
        <strain evidence="8 9">KSX58</strain>
    </source>
</reference>
<evidence type="ECO:0000256" key="1">
    <source>
        <dbReference type="ARBA" id="ARBA00006750"/>
    </source>
</evidence>
<dbReference type="CDD" id="cd04641">
    <property type="entry name" value="CBS_euAMPK_gamma-like_repeat2"/>
    <property type="match status" value="1"/>
</dbReference>
<dbReference type="Gene3D" id="3.10.580.10">
    <property type="entry name" value="CBS-domain"/>
    <property type="match status" value="2"/>
</dbReference>
<dbReference type="Pfam" id="PF00571">
    <property type="entry name" value="CBS"/>
    <property type="match status" value="3"/>
</dbReference>
<dbReference type="PROSITE" id="PS51371">
    <property type="entry name" value="CBS"/>
    <property type="match status" value="4"/>
</dbReference>
<evidence type="ECO:0000313" key="9">
    <source>
        <dbReference type="Proteomes" id="UP001627154"/>
    </source>
</evidence>
<accession>A0ABD2XK49</accession>
<evidence type="ECO:0000256" key="4">
    <source>
        <dbReference type="ARBA" id="ARBA00025878"/>
    </source>
</evidence>
<feature type="compositionally biased region" description="Low complexity" evidence="6">
    <location>
        <begin position="16"/>
        <end position="32"/>
    </location>
</feature>
<feature type="compositionally biased region" description="Basic and acidic residues" evidence="6">
    <location>
        <begin position="40"/>
        <end position="54"/>
    </location>
</feature>
<feature type="domain" description="CBS" evidence="7">
    <location>
        <begin position="665"/>
        <end position="723"/>
    </location>
</feature>
<organism evidence="8 9">
    <name type="scientific">Trichogramma kaykai</name>
    <dbReference type="NCBI Taxonomy" id="54128"/>
    <lineage>
        <taxon>Eukaryota</taxon>
        <taxon>Metazoa</taxon>
        <taxon>Ecdysozoa</taxon>
        <taxon>Arthropoda</taxon>
        <taxon>Hexapoda</taxon>
        <taxon>Insecta</taxon>
        <taxon>Pterygota</taxon>
        <taxon>Neoptera</taxon>
        <taxon>Endopterygota</taxon>
        <taxon>Hymenoptera</taxon>
        <taxon>Apocrita</taxon>
        <taxon>Proctotrupomorpha</taxon>
        <taxon>Chalcidoidea</taxon>
        <taxon>Trichogrammatidae</taxon>
        <taxon>Trichogramma</taxon>
    </lineage>
</organism>
<feature type="compositionally biased region" description="Basic and acidic residues" evidence="6">
    <location>
        <begin position="1"/>
        <end position="10"/>
    </location>
</feature>
<dbReference type="CDD" id="cd04618">
    <property type="entry name" value="CBS_euAMPK_gamma-like_repeat1"/>
    <property type="match status" value="1"/>
</dbReference>
<evidence type="ECO:0000313" key="8">
    <source>
        <dbReference type="EMBL" id="KAL3405284.1"/>
    </source>
</evidence>
<feature type="compositionally biased region" description="Polar residues" evidence="6">
    <location>
        <begin position="298"/>
        <end position="307"/>
    </location>
</feature>